<evidence type="ECO:0000256" key="1">
    <source>
        <dbReference type="SAM" id="MobiDB-lite"/>
    </source>
</evidence>
<feature type="non-terminal residue" evidence="3">
    <location>
        <position position="134"/>
    </location>
</feature>
<dbReference type="EMBL" id="JABBZE010000467">
    <property type="protein sequence ID" value="NMU92904.1"/>
    <property type="molecule type" value="Genomic_DNA"/>
</dbReference>
<accession>A0A848NPD9</accession>
<evidence type="ECO:0000313" key="4">
    <source>
        <dbReference type="Proteomes" id="UP000542405"/>
    </source>
</evidence>
<dbReference type="AlphaFoldDB" id="A0A848NPD9"/>
<feature type="region of interest" description="Disordered" evidence="1">
    <location>
        <begin position="51"/>
        <end position="134"/>
    </location>
</feature>
<dbReference type="RefSeq" id="WP_169537696.1">
    <property type="nucleotide sequence ID" value="NZ_JABBZE010000467.1"/>
</dbReference>
<evidence type="ECO:0000259" key="2">
    <source>
        <dbReference type="Pfam" id="PF16220"/>
    </source>
</evidence>
<organism evidence="3 4">
    <name type="scientific">Achromobacter ruhlandii</name>
    <dbReference type="NCBI Taxonomy" id="72557"/>
    <lineage>
        <taxon>Bacteria</taxon>
        <taxon>Pseudomonadati</taxon>
        <taxon>Pseudomonadota</taxon>
        <taxon>Betaproteobacteria</taxon>
        <taxon>Burkholderiales</taxon>
        <taxon>Alcaligenaceae</taxon>
        <taxon>Achromobacter</taxon>
    </lineage>
</organism>
<protein>
    <submittedName>
        <fullName evidence="3">FecR/PupR family sigma factor regulator</fullName>
    </submittedName>
</protein>
<feature type="compositionally biased region" description="Low complexity" evidence="1">
    <location>
        <begin position="90"/>
        <end position="113"/>
    </location>
</feature>
<sequence>MTSAAMPPDAVVRQAIAWWARLQSGIADAGEREACQAWLAQDPAHRKAWERLETIGRDARRAPAAPAHTAPDGPAQPGRPVPPRNLPTHAALAAAGSASSPRPLSPSLSPGAPRRTRRRHRVQAAAGPARRPSR</sequence>
<feature type="compositionally biased region" description="Basic and acidic residues" evidence="1">
    <location>
        <begin position="51"/>
        <end position="61"/>
    </location>
</feature>
<proteinExistence type="predicted"/>
<dbReference type="Proteomes" id="UP000542405">
    <property type="component" value="Unassembled WGS sequence"/>
</dbReference>
<reference evidence="3 4" key="1">
    <citation type="submission" date="2020-04" db="EMBL/GenBank/DDBJ databases">
        <title>Achromobacter ruhlandii genome sequencing and assembly.</title>
        <authorList>
            <person name="Martins R.C.R."/>
            <person name="Perdigao-Neto L.V."/>
            <person name="Levin A.S.S."/>
            <person name="Costa S.F."/>
        </authorList>
    </citation>
    <scope>NUCLEOTIDE SEQUENCE [LARGE SCALE GENOMIC DNA]</scope>
    <source>
        <strain evidence="3 4">9035ralo</strain>
    </source>
</reference>
<gene>
    <name evidence="3" type="ORF">HGQ98_25480</name>
</gene>
<feature type="domain" description="FecR N-terminal" evidence="2">
    <location>
        <begin position="13"/>
        <end position="54"/>
    </location>
</feature>
<dbReference type="Pfam" id="PF16220">
    <property type="entry name" value="DUF4880"/>
    <property type="match status" value="1"/>
</dbReference>
<name>A0A848NPD9_9BURK</name>
<feature type="compositionally biased region" description="Low complexity" evidence="1">
    <location>
        <begin position="62"/>
        <end position="75"/>
    </location>
</feature>
<dbReference type="InterPro" id="IPR032623">
    <property type="entry name" value="FecR_N"/>
</dbReference>
<evidence type="ECO:0000313" key="3">
    <source>
        <dbReference type="EMBL" id="NMU92904.1"/>
    </source>
</evidence>
<comment type="caution">
    <text evidence="3">The sequence shown here is derived from an EMBL/GenBank/DDBJ whole genome shotgun (WGS) entry which is preliminary data.</text>
</comment>